<comment type="caution">
    <text evidence="3">The sequence shown here is derived from an EMBL/GenBank/DDBJ whole genome shotgun (WGS) entry which is preliminary data.</text>
</comment>
<evidence type="ECO:0000256" key="2">
    <source>
        <dbReference type="SAM" id="MobiDB-lite"/>
    </source>
</evidence>
<organism evidence="3 4">
    <name type="scientific">Hapsidospora chrysogenum (strain ATCC 11550 / CBS 779.69 / DSM 880 / IAM 14645 / JCM 23072 / IMI 49137)</name>
    <name type="common">Acremonium chrysogenum</name>
    <dbReference type="NCBI Taxonomy" id="857340"/>
    <lineage>
        <taxon>Eukaryota</taxon>
        <taxon>Fungi</taxon>
        <taxon>Dikarya</taxon>
        <taxon>Ascomycota</taxon>
        <taxon>Pezizomycotina</taxon>
        <taxon>Sordariomycetes</taxon>
        <taxon>Hypocreomycetidae</taxon>
        <taxon>Hypocreales</taxon>
        <taxon>Bionectriaceae</taxon>
        <taxon>Hapsidospora</taxon>
    </lineage>
</organism>
<dbReference type="STRING" id="857340.A0A086T1M8"/>
<evidence type="ECO:0000313" key="4">
    <source>
        <dbReference type="Proteomes" id="UP000029964"/>
    </source>
</evidence>
<sequence>MAAPSPRTTNRSSPPQMLPPPPPPPPLLSGPVPAPQPTATTNTTTTNTTDESANSQLPHGQCRYILTLPELKGQRCGCVTFSHDRSLPGATCDCGHLACYHAPNAPSPGQNRDQIELIKQRINVLEQQAGEHGDLGQVVPRLSQLEETVDRNREELQNEIKGSYRNISAAWQLIEQLQCRMAAFEETNRVQSEQLARAGKELQDLRNRNLELLETGEMLEERIEKLEVPDAPPSPALEPLPRGFPAEAIPDTMSSPSFSRRRRSPASRPMSGVENTRIHPPVATEETGKPEAYPSGGPSAPWTVHISLLPSKQQPFPFEKDTNAYKRCLSRGLQRMVAIGGTDGASFVAAVSRAFRDALQGVSWEPLQAKICDARRLEGLPMLRTLDPATAGHRDYSLAFLRRHCGVCDADGRIRALYLGVEEGALSWSRIKRLPVYVEGLESSWEYDRYLDHDDNEKESADTSGCQNDASWPATPTSGLSLKRSASEMQSNGLATGVAVGENEGSMAKKGRGCMPDMIQIR</sequence>
<dbReference type="AlphaFoldDB" id="A0A086T1M8"/>
<dbReference type="OrthoDB" id="4187949at2759"/>
<dbReference type="Proteomes" id="UP000029964">
    <property type="component" value="Unassembled WGS sequence"/>
</dbReference>
<proteinExistence type="predicted"/>
<evidence type="ECO:0000256" key="1">
    <source>
        <dbReference type="SAM" id="Coils"/>
    </source>
</evidence>
<feature type="compositionally biased region" description="Low complexity" evidence="2">
    <location>
        <begin position="1"/>
        <end position="15"/>
    </location>
</feature>
<accession>A0A086T1M8</accession>
<gene>
    <name evidence="3" type="ORF">ACRE_059820</name>
</gene>
<feature type="compositionally biased region" description="Polar residues" evidence="2">
    <location>
        <begin position="462"/>
        <end position="480"/>
    </location>
</feature>
<feature type="compositionally biased region" description="Pro residues" evidence="2">
    <location>
        <begin position="16"/>
        <end position="36"/>
    </location>
</feature>
<feature type="region of interest" description="Disordered" evidence="2">
    <location>
        <begin position="456"/>
        <end position="486"/>
    </location>
</feature>
<feature type="coiled-coil region" evidence="1">
    <location>
        <begin position="142"/>
        <end position="222"/>
    </location>
</feature>
<keyword evidence="1" id="KW-0175">Coiled coil</keyword>
<name>A0A086T1M8_HAPC1</name>
<feature type="region of interest" description="Disordered" evidence="2">
    <location>
        <begin position="1"/>
        <end position="56"/>
    </location>
</feature>
<keyword evidence="4" id="KW-1185">Reference proteome</keyword>
<evidence type="ECO:0000313" key="3">
    <source>
        <dbReference type="EMBL" id="KFH43260.1"/>
    </source>
</evidence>
<feature type="region of interest" description="Disordered" evidence="2">
    <location>
        <begin position="229"/>
        <end position="299"/>
    </location>
</feature>
<dbReference type="HOGENOM" id="CLU_037656_0_0_1"/>
<feature type="compositionally biased region" description="Low complexity" evidence="2">
    <location>
        <begin position="37"/>
        <end position="49"/>
    </location>
</feature>
<protein>
    <submittedName>
        <fullName evidence="3">Uncharacterized protein</fullName>
    </submittedName>
</protein>
<dbReference type="EMBL" id="JPKY01000073">
    <property type="protein sequence ID" value="KFH43260.1"/>
    <property type="molecule type" value="Genomic_DNA"/>
</dbReference>
<reference evidence="4" key="1">
    <citation type="journal article" date="2014" name="Genome Announc.">
        <title>Genome sequence and annotation of Acremonium chrysogenum, producer of the beta-lactam antibiotic cephalosporin C.</title>
        <authorList>
            <person name="Terfehr D."/>
            <person name="Dahlmann T.A."/>
            <person name="Specht T."/>
            <person name="Zadra I."/>
            <person name="Kuernsteiner H."/>
            <person name="Kueck U."/>
        </authorList>
    </citation>
    <scope>NUCLEOTIDE SEQUENCE [LARGE SCALE GENOMIC DNA]</scope>
    <source>
        <strain evidence="4">ATCC 11550 / CBS 779.69 / DSM 880 / IAM 14645 / JCM 23072 / IMI 49137</strain>
    </source>
</reference>